<reference evidence="7 8" key="1">
    <citation type="journal article" date="2014" name="Genome Announc.">
        <title>Draft Genome Sequence of Streptomyces fradiae ATCC 19609, a Strain Highly Sensitive to Antibiotics.</title>
        <authorList>
            <person name="Bekker O.B."/>
            <person name="Klimina K.M."/>
            <person name="Vatlin A.A."/>
            <person name="Zakharevich N.V."/>
            <person name="Kasianov A.S."/>
            <person name="Danilenko V.N."/>
        </authorList>
    </citation>
    <scope>NUCLEOTIDE SEQUENCE [LARGE SCALE GENOMIC DNA]</scope>
    <source>
        <strain evidence="7 8">ATCC 19609</strain>
    </source>
</reference>
<dbReference type="GO" id="GO:0000976">
    <property type="term" value="F:transcription cis-regulatory region binding"/>
    <property type="evidence" value="ECO:0007669"/>
    <property type="project" value="TreeGrafter"/>
</dbReference>
<dbReference type="AlphaFoldDB" id="A0A3M8ETP0"/>
<dbReference type="PANTHER" id="PTHR30055:SF151">
    <property type="entry name" value="TRANSCRIPTIONAL REGULATORY PROTEIN"/>
    <property type="match status" value="1"/>
</dbReference>
<dbReference type="SUPFAM" id="SSF48498">
    <property type="entry name" value="Tetracyclin repressor-like, C-terminal domain"/>
    <property type="match status" value="1"/>
</dbReference>
<sequence>MSVENDDGTTALPPGLAAAWGLRERSPKGPRRGLSLDRIVAAAVEVAAAEGIGAVSMGRVAKHLGASPMALYRYVTAKDELLLLMVDAATGPPAPPPAPGGGWRPELTHWATAQRAVLLRNPWVLRVPISGPPVAPNAIAWMEQGLAALRDTALAPGDKASVILLVSSYARSEASLHTDIAEAGRKAAASQADAATDPTAAPTADPSAEALRGYADLLRALTSAGTHPHLHTVLDSGAFDTADDPDADFRFGLDRLLDGIETLVRTRERSRAESGSAPGPGSDPGSEAGSEQGPDTPPGP</sequence>
<evidence type="ECO:0000256" key="1">
    <source>
        <dbReference type="ARBA" id="ARBA00023015"/>
    </source>
</evidence>
<keyword evidence="8" id="KW-1185">Reference proteome</keyword>
<feature type="compositionally biased region" description="Low complexity" evidence="5">
    <location>
        <begin position="273"/>
        <end position="291"/>
    </location>
</feature>
<evidence type="ECO:0000256" key="4">
    <source>
        <dbReference type="PROSITE-ProRule" id="PRU00335"/>
    </source>
</evidence>
<gene>
    <name evidence="7" type="ORF">SFRA_030855</name>
</gene>
<keyword evidence="3" id="KW-0804">Transcription</keyword>
<keyword evidence="1" id="KW-0805">Transcription regulation</keyword>
<dbReference type="GO" id="GO:0045892">
    <property type="term" value="P:negative regulation of DNA-templated transcription"/>
    <property type="evidence" value="ECO:0007669"/>
    <property type="project" value="InterPro"/>
</dbReference>
<dbReference type="OrthoDB" id="2570341at2"/>
<organism evidence="7 8">
    <name type="scientific">Streptomyces xinghaiensis</name>
    <dbReference type="NCBI Taxonomy" id="1038928"/>
    <lineage>
        <taxon>Bacteria</taxon>
        <taxon>Bacillati</taxon>
        <taxon>Actinomycetota</taxon>
        <taxon>Actinomycetes</taxon>
        <taxon>Kitasatosporales</taxon>
        <taxon>Streptomycetaceae</taxon>
        <taxon>Streptomyces</taxon>
    </lineage>
</organism>
<dbReference type="InterPro" id="IPR036271">
    <property type="entry name" value="Tet_transcr_reg_TetR-rel_C_sf"/>
</dbReference>
<dbReference type="InterPro" id="IPR004111">
    <property type="entry name" value="Repressor_TetR_C"/>
</dbReference>
<feature type="domain" description="HTH tetR-type" evidence="6">
    <location>
        <begin position="33"/>
        <end position="93"/>
    </location>
</feature>
<keyword evidence="2 4" id="KW-0238">DNA-binding</keyword>
<proteinExistence type="predicted"/>
<dbReference type="Gene3D" id="1.10.357.10">
    <property type="entry name" value="Tetracycline Repressor, domain 2"/>
    <property type="match status" value="1"/>
</dbReference>
<evidence type="ECO:0000259" key="6">
    <source>
        <dbReference type="PROSITE" id="PS50977"/>
    </source>
</evidence>
<evidence type="ECO:0000256" key="2">
    <source>
        <dbReference type="ARBA" id="ARBA00023125"/>
    </source>
</evidence>
<evidence type="ECO:0000256" key="3">
    <source>
        <dbReference type="ARBA" id="ARBA00023163"/>
    </source>
</evidence>
<dbReference type="Proteomes" id="UP000028058">
    <property type="component" value="Unassembled WGS sequence"/>
</dbReference>
<dbReference type="Pfam" id="PF02909">
    <property type="entry name" value="TetR_C_1"/>
    <property type="match status" value="1"/>
</dbReference>
<feature type="DNA-binding region" description="H-T-H motif" evidence="4">
    <location>
        <begin position="56"/>
        <end position="75"/>
    </location>
</feature>
<dbReference type="GO" id="GO:0003700">
    <property type="term" value="F:DNA-binding transcription factor activity"/>
    <property type="evidence" value="ECO:0007669"/>
    <property type="project" value="TreeGrafter"/>
</dbReference>
<dbReference type="PROSITE" id="PS50977">
    <property type="entry name" value="HTH_TETR_2"/>
    <property type="match status" value="1"/>
</dbReference>
<dbReference type="InterPro" id="IPR050109">
    <property type="entry name" value="HTH-type_TetR-like_transc_reg"/>
</dbReference>
<evidence type="ECO:0000313" key="8">
    <source>
        <dbReference type="Proteomes" id="UP000028058"/>
    </source>
</evidence>
<feature type="compositionally biased region" description="Low complexity" evidence="5">
    <location>
        <begin position="8"/>
        <end position="19"/>
    </location>
</feature>
<dbReference type="SUPFAM" id="SSF46689">
    <property type="entry name" value="Homeodomain-like"/>
    <property type="match status" value="1"/>
</dbReference>
<dbReference type="InterPro" id="IPR001647">
    <property type="entry name" value="HTH_TetR"/>
</dbReference>
<feature type="region of interest" description="Disordered" evidence="5">
    <location>
        <begin position="1"/>
        <end position="32"/>
    </location>
</feature>
<accession>A0A3M8ETP0</accession>
<dbReference type="PANTHER" id="PTHR30055">
    <property type="entry name" value="HTH-TYPE TRANSCRIPTIONAL REGULATOR RUTR"/>
    <property type="match status" value="1"/>
</dbReference>
<dbReference type="InterPro" id="IPR009057">
    <property type="entry name" value="Homeodomain-like_sf"/>
</dbReference>
<protein>
    <submittedName>
        <fullName evidence="7">TetR/AcrR family transcriptional regulator</fullName>
    </submittedName>
</protein>
<feature type="region of interest" description="Disordered" evidence="5">
    <location>
        <begin position="265"/>
        <end position="300"/>
    </location>
</feature>
<dbReference type="Pfam" id="PF00440">
    <property type="entry name" value="TetR_N"/>
    <property type="match status" value="1"/>
</dbReference>
<dbReference type="EMBL" id="JNAD02000021">
    <property type="protein sequence ID" value="RKM90862.1"/>
    <property type="molecule type" value="Genomic_DNA"/>
</dbReference>
<name>A0A3M8ETP0_9ACTN</name>
<evidence type="ECO:0000313" key="7">
    <source>
        <dbReference type="EMBL" id="RKM90862.1"/>
    </source>
</evidence>
<comment type="caution">
    <text evidence="7">The sequence shown here is derived from an EMBL/GenBank/DDBJ whole genome shotgun (WGS) entry which is preliminary data.</text>
</comment>
<dbReference type="Gene3D" id="1.10.10.60">
    <property type="entry name" value="Homeodomain-like"/>
    <property type="match status" value="1"/>
</dbReference>
<evidence type="ECO:0000256" key="5">
    <source>
        <dbReference type="SAM" id="MobiDB-lite"/>
    </source>
</evidence>